<dbReference type="GO" id="GO:0016567">
    <property type="term" value="P:protein ubiquitination"/>
    <property type="evidence" value="ECO:0007669"/>
    <property type="project" value="TreeGrafter"/>
</dbReference>
<gene>
    <name evidence="5" type="ORF">TDUB1175_LOCUS4254</name>
    <name evidence="6" type="ORF">TDUB1175_LOCUS4260</name>
</gene>
<name>A0A6U2B1N6_9STRA</name>
<evidence type="ECO:0000256" key="1">
    <source>
        <dbReference type="ARBA" id="ARBA00022723"/>
    </source>
</evidence>
<evidence type="ECO:0000256" key="2">
    <source>
        <dbReference type="ARBA" id="ARBA00022771"/>
    </source>
</evidence>
<dbReference type="Gene3D" id="3.30.40.10">
    <property type="entry name" value="Zinc/RING finger domain, C3HC4 (zinc finger)"/>
    <property type="match status" value="1"/>
</dbReference>
<organism evidence="6">
    <name type="scientific">Pseudictyota dubia</name>
    <dbReference type="NCBI Taxonomy" id="2749911"/>
    <lineage>
        <taxon>Eukaryota</taxon>
        <taxon>Sar</taxon>
        <taxon>Stramenopiles</taxon>
        <taxon>Ochrophyta</taxon>
        <taxon>Bacillariophyta</taxon>
        <taxon>Mediophyceae</taxon>
        <taxon>Biddulphiophycidae</taxon>
        <taxon>Eupodiscales</taxon>
        <taxon>Odontellaceae</taxon>
        <taxon>Pseudictyota</taxon>
    </lineage>
</organism>
<dbReference type="InterPro" id="IPR051652">
    <property type="entry name" value="MDM2_MDM4_MUL1"/>
</dbReference>
<dbReference type="PANTHER" id="PTHR12183">
    <property type="entry name" value="MITOCHONDRIAL UBIQUITIN LIGASE ACTIVATOR OF NFKB 1"/>
    <property type="match status" value="1"/>
</dbReference>
<reference evidence="6" key="1">
    <citation type="submission" date="2021-01" db="EMBL/GenBank/DDBJ databases">
        <authorList>
            <person name="Corre E."/>
            <person name="Pelletier E."/>
            <person name="Niang G."/>
            <person name="Scheremetjew M."/>
            <person name="Finn R."/>
            <person name="Kale V."/>
            <person name="Holt S."/>
            <person name="Cochrane G."/>
            <person name="Meng A."/>
            <person name="Brown T."/>
            <person name="Cohen L."/>
        </authorList>
    </citation>
    <scope>NUCLEOTIDE SEQUENCE</scope>
    <source>
        <strain evidence="6">CCMP147</strain>
    </source>
</reference>
<sequence length="111" mass="12296">MPEIVTHPPKCERRLGRAPPQPKICESETGVGPPVRPVVWPAPRTPTHTSALVFRASGGVDEQQQKLCLVCLSEERNATIVHGETGHIACCLTCARILKFRKMKVSRFVQE</sequence>
<keyword evidence="2" id="KW-0863">Zinc-finger</keyword>
<dbReference type="GO" id="GO:0004842">
    <property type="term" value="F:ubiquitin-protein transferase activity"/>
    <property type="evidence" value="ECO:0007669"/>
    <property type="project" value="TreeGrafter"/>
</dbReference>
<evidence type="ECO:0000256" key="3">
    <source>
        <dbReference type="ARBA" id="ARBA00022833"/>
    </source>
</evidence>
<keyword evidence="3" id="KW-0862">Zinc</keyword>
<evidence type="ECO:0000313" key="6">
    <source>
        <dbReference type="EMBL" id="CAD8299120.1"/>
    </source>
</evidence>
<dbReference type="PANTHER" id="PTHR12183:SF32">
    <property type="entry name" value="MITOCHONDRIAL E3 UBIQUITIN PROTEIN LIGASE 1"/>
    <property type="match status" value="1"/>
</dbReference>
<dbReference type="EMBL" id="HBED01008703">
    <property type="protein sequence ID" value="CAD8299120.1"/>
    <property type="molecule type" value="Transcribed_RNA"/>
</dbReference>
<proteinExistence type="predicted"/>
<evidence type="ECO:0000256" key="4">
    <source>
        <dbReference type="SAM" id="MobiDB-lite"/>
    </source>
</evidence>
<dbReference type="EMBL" id="HBED01008692">
    <property type="protein sequence ID" value="CAD8299107.1"/>
    <property type="molecule type" value="Transcribed_RNA"/>
</dbReference>
<evidence type="ECO:0000313" key="5">
    <source>
        <dbReference type="EMBL" id="CAD8299107.1"/>
    </source>
</evidence>
<protein>
    <submittedName>
        <fullName evidence="6">Uncharacterized protein</fullName>
    </submittedName>
</protein>
<accession>A0A6U2B1N6</accession>
<dbReference type="GO" id="GO:0008270">
    <property type="term" value="F:zinc ion binding"/>
    <property type="evidence" value="ECO:0007669"/>
    <property type="project" value="UniProtKB-KW"/>
</dbReference>
<dbReference type="AlphaFoldDB" id="A0A6U2B1N6"/>
<feature type="region of interest" description="Disordered" evidence="4">
    <location>
        <begin position="1"/>
        <end position="31"/>
    </location>
</feature>
<keyword evidence="1" id="KW-0479">Metal-binding</keyword>
<dbReference type="InterPro" id="IPR013083">
    <property type="entry name" value="Znf_RING/FYVE/PHD"/>
</dbReference>